<keyword evidence="4" id="KW-1185">Reference proteome</keyword>
<proteinExistence type="inferred from homology"/>
<name>A0ABM1EWL3_PRICU</name>
<accession>A0ABM1EWL3</accession>
<dbReference type="GeneID" id="106816477"/>
<evidence type="ECO:0000256" key="1">
    <source>
        <dbReference type="ARBA" id="ARBA00010040"/>
    </source>
</evidence>
<protein>
    <submittedName>
        <fullName evidence="5">Acylamino-acid-releasing enzyme-like</fullName>
    </submittedName>
</protein>
<evidence type="ECO:0000313" key="4">
    <source>
        <dbReference type="Proteomes" id="UP000695022"/>
    </source>
</evidence>
<dbReference type="SUPFAM" id="SSF82171">
    <property type="entry name" value="DPP6 N-terminal domain-like"/>
    <property type="match status" value="1"/>
</dbReference>
<dbReference type="Proteomes" id="UP000695022">
    <property type="component" value="Unplaced"/>
</dbReference>
<organism evidence="4 5">
    <name type="scientific">Priapulus caudatus</name>
    <name type="common">Priapulid worm</name>
    <dbReference type="NCBI Taxonomy" id="37621"/>
    <lineage>
        <taxon>Eukaryota</taxon>
        <taxon>Metazoa</taxon>
        <taxon>Ecdysozoa</taxon>
        <taxon>Scalidophora</taxon>
        <taxon>Priapulida</taxon>
        <taxon>Priapulimorpha</taxon>
        <taxon>Priapulimorphida</taxon>
        <taxon>Priapulidae</taxon>
        <taxon>Priapulus</taxon>
    </lineage>
</organism>
<comment type="similarity">
    <text evidence="1">Belongs to the peptidase S9C family.</text>
</comment>
<dbReference type="PANTHER" id="PTHR42776:SF4">
    <property type="entry name" value="ACYLAMINO-ACID-RELEASING ENZYME"/>
    <property type="match status" value="1"/>
</dbReference>
<feature type="domain" description="Acylamino-acid-releasing enzyme N-terminal" evidence="3">
    <location>
        <begin position="14"/>
        <end position="149"/>
    </location>
</feature>
<keyword evidence="2" id="KW-0378">Hydrolase</keyword>
<evidence type="ECO:0000256" key="2">
    <source>
        <dbReference type="ARBA" id="ARBA00022801"/>
    </source>
</evidence>
<dbReference type="PANTHER" id="PTHR42776">
    <property type="entry name" value="SERINE PEPTIDASE S9 FAMILY MEMBER"/>
    <property type="match status" value="1"/>
</dbReference>
<reference evidence="5" key="1">
    <citation type="submission" date="2025-08" db="UniProtKB">
        <authorList>
            <consortium name="RefSeq"/>
        </authorList>
    </citation>
    <scope>IDENTIFICATION</scope>
</reference>
<dbReference type="InterPro" id="IPR045550">
    <property type="entry name" value="AARE_N"/>
</dbReference>
<dbReference type="Pfam" id="PF19283">
    <property type="entry name" value="APEH_N"/>
    <property type="match status" value="1"/>
</dbReference>
<sequence length="162" mass="18342">MWGFFAAIIGKDDQSVRTPRFSPDLQKLVYLENVARGPDTRAMKLMMFNWVTKKYSTIIDIVMKPTAESGFPGIYPVYVGLPKLCWASDSERVVFHSSWGSRKELVYVSVKSKVIKKISQKEYGSSELLAIQNDWMVVSCSSPNRPPILVGSSLDLTDLRSW</sequence>
<evidence type="ECO:0000313" key="5">
    <source>
        <dbReference type="RefSeq" id="XP_014676584.1"/>
    </source>
</evidence>
<dbReference type="RefSeq" id="XP_014676584.1">
    <property type="nucleotide sequence ID" value="XM_014821098.1"/>
</dbReference>
<gene>
    <name evidence="5" type="primary">LOC106816477</name>
</gene>
<evidence type="ECO:0000259" key="3">
    <source>
        <dbReference type="Pfam" id="PF19283"/>
    </source>
</evidence>